<reference evidence="1 2" key="1">
    <citation type="journal article" date="2020" name="ISME J.">
        <title>Uncovering the hidden diversity of litter-decomposition mechanisms in mushroom-forming fungi.</title>
        <authorList>
            <person name="Floudas D."/>
            <person name="Bentzer J."/>
            <person name="Ahren D."/>
            <person name="Johansson T."/>
            <person name="Persson P."/>
            <person name="Tunlid A."/>
        </authorList>
    </citation>
    <scope>NUCLEOTIDE SEQUENCE [LARGE SCALE GENOMIC DNA]</scope>
    <source>
        <strain evidence="1 2">CBS 406.79</strain>
    </source>
</reference>
<keyword evidence="2" id="KW-1185">Reference proteome</keyword>
<dbReference type="OrthoDB" id="4694525at2759"/>
<dbReference type="AlphaFoldDB" id="A0A8H5MFG0"/>
<organism evidence="1 2">
    <name type="scientific">Collybiopsis confluens</name>
    <dbReference type="NCBI Taxonomy" id="2823264"/>
    <lineage>
        <taxon>Eukaryota</taxon>
        <taxon>Fungi</taxon>
        <taxon>Dikarya</taxon>
        <taxon>Basidiomycota</taxon>
        <taxon>Agaricomycotina</taxon>
        <taxon>Agaricomycetes</taxon>
        <taxon>Agaricomycetidae</taxon>
        <taxon>Agaricales</taxon>
        <taxon>Marasmiineae</taxon>
        <taxon>Omphalotaceae</taxon>
        <taxon>Collybiopsis</taxon>
    </lineage>
</organism>
<comment type="caution">
    <text evidence="1">The sequence shown here is derived from an EMBL/GenBank/DDBJ whole genome shotgun (WGS) entry which is preliminary data.</text>
</comment>
<proteinExistence type="predicted"/>
<protein>
    <submittedName>
        <fullName evidence="1">Uncharacterized protein</fullName>
    </submittedName>
</protein>
<dbReference type="Proteomes" id="UP000518752">
    <property type="component" value="Unassembled WGS sequence"/>
</dbReference>
<gene>
    <name evidence="1" type="ORF">D9757_003291</name>
</gene>
<dbReference type="EMBL" id="JAACJN010000007">
    <property type="protein sequence ID" value="KAF5392063.1"/>
    <property type="molecule type" value="Genomic_DNA"/>
</dbReference>
<sequence length="147" mass="16665">MCLNSKRFLADRTAPLCSMDIAKTFAQLRRRNTHAMSLKPRGLARIIQAQWTPFAELLYDLLILTFSDSGKLANLARLQSLSGLSPEEWEDLMQYTVQVSSNLVNYRSFDFTKIILGFQKAGLKLLCRGLPTRTKLQHCGPSLIFLV</sequence>
<name>A0A8H5MFG0_9AGAR</name>
<evidence type="ECO:0000313" key="2">
    <source>
        <dbReference type="Proteomes" id="UP000518752"/>
    </source>
</evidence>
<accession>A0A8H5MFG0</accession>
<evidence type="ECO:0000313" key="1">
    <source>
        <dbReference type="EMBL" id="KAF5392063.1"/>
    </source>
</evidence>